<dbReference type="Pfam" id="PF05681">
    <property type="entry name" value="Fumerase"/>
    <property type="match status" value="1"/>
</dbReference>
<evidence type="ECO:0000259" key="7">
    <source>
        <dbReference type="Pfam" id="PF05681"/>
    </source>
</evidence>
<dbReference type="PANTHER" id="PTHR30389:SF17">
    <property type="entry name" value="L(+)-TARTRATE DEHYDRATASE SUBUNIT ALPHA-RELATED"/>
    <property type="match status" value="1"/>
</dbReference>
<dbReference type="GO" id="GO:0046872">
    <property type="term" value="F:metal ion binding"/>
    <property type="evidence" value="ECO:0007669"/>
    <property type="project" value="UniProtKB-KW"/>
</dbReference>
<dbReference type="InterPro" id="IPR051208">
    <property type="entry name" value="Class-I_Fumarase/Tartrate_DH"/>
</dbReference>
<dbReference type="NCBIfam" id="NF004885">
    <property type="entry name" value="PRK06246.1"/>
    <property type="match status" value="1"/>
</dbReference>
<proteinExistence type="inferred from homology"/>
<comment type="similarity">
    <text evidence="1">Belongs to the class-I fumarase family.</text>
</comment>
<keyword evidence="3" id="KW-0479">Metal-binding</keyword>
<dbReference type="NCBIfam" id="TIGR00722">
    <property type="entry name" value="ttdA_fumA_fumB"/>
    <property type="match status" value="1"/>
</dbReference>
<keyword evidence="5" id="KW-0411">Iron-sulfur</keyword>
<evidence type="ECO:0000256" key="4">
    <source>
        <dbReference type="ARBA" id="ARBA00023004"/>
    </source>
</evidence>
<evidence type="ECO:0000256" key="3">
    <source>
        <dbReference type="ARBA" id="ARBA00022723"/>
    </source>
</evidence>
<dbReference type="Proteomes" id="UP000003671">
    <property type="component" value="Unassembled WGS sequence"/>
</dbReference>
<dbReference type="GO" id="GO:0016829">
    <property type="term" value="F:lyase activity"/>
    <property type="evidence" value="ECO:0007669"/>
    <property type="project" value="UniProtKB-KW"/>
</dbReference>
<dbReference type="STRING" id="500635.MITSMUL_04659"/>
<gene>
    <name evidence="8" type="ORF">MITSMUL_04659</name>
</gene>
<reference evidence="8" key="1">
    <citation type="submission" date="2009-09" db="EMBL/GenBank/DDBJ databases">
        <authorList>
            <person name="Weinstock G."/>
            <person name="Sodergren E."/>
            <person name="Clifton S."/>
            <person name="Fulton L."/>
            <person name="Fulton B."/>
            <person name="Courtney L."/>
            <person name="Fronick C."/>
            <person name="Harrison M."/>
            <person name="Strong C."/>
            <person name="Farmer C."/>
            <person name="Delahaunty K."/>
            <person name="Markovic C."/>
            <person name="Hall O."/>
            <person name="Minx P."/>
            <person name="Tomlinson C."/>
            <person name="Mitreva M."/>
            <person name="Nelson J."/>
            <person name="Hou S."/>
            <person name="Wollam A."/>
            <person name="Pepin K.H."/>
            <person name="Johnson M."/>
            <person name="Bhonagiri V."/>
            <person name="Nash W.E."/>
            <person name="Warren W."/>
            <person name="Chinwalla A."/>
            <person name="Mardis E.R."/>
            <person name="Wilson R.K."/>
        </authorList>
    </citation>
    <scope>NUCLEOTIDE SEQUENCE [LARGE SCALE GENOMIC DNA]</scope>
    <source>
        <strain evidence="8">DSM 20544</strain>
    </source>
</reference>
<evidence type="ECO:0000256" key="6">
    <source>
        <dbReference type="ARBA" id="ARBA00023239"/>
    </source>
</evidence>
<dbReference type="GO" id="GO:0051539">
    <property type="term" value="F:4 iron, 4 sulfur cluster binding"/>
    <property type="evidence" value="ECO:0007669"/>
    <property type="project" value="UniProtKB-KW"/>
</dbReference>
<dbReference type="AlphaFoldDB" id="C9KNG9"/>
<dbReference type="eggNOG" id="COG1951">
    <property type="taxonomic scope" value="Bacteria"/>
</dbReference>
<evidence type="ECO:0000256" key="1">
    <source>
        <dbReference type="ARBA" id="ARBA00008876"/>
    </source>
</evidence>
<dbReference type="InterPro" id="IPR004646">
    <property type="entry name" value="Fe-S_hydro-lyase_TtdA-typ_cat"/>
</dbReference>
<keyword evidence="9" id="KW-1185">Reference proteome</keyword>
<evidence type="ECO:0000313" key="8">
    <source>
        <dbReference type="EMBL" id="EEX68593.1"/>
    </source>
</evidence>
<keyword evidence="6" id="KW-0456">Lyase</keyword>
<evidence type="ECO:0000256" key="2">
    <source>
        <dbReference type="ARBA" id="ARBA00022485"/>
    </source>
</evidence>
<comment type="caution">
    <text evidence="8">The sequence shown here is derived from an EMBL/GenBank/DDBJ whole genome shotgun (WGS) entry which is preliminary data.</text>
</comment>
<dbReference type="EMBL" id="ABWK02000017">
    <property type="protein sequence ID" value="EEX68593.1"/>
    <property type="molecule type" value="Genomic_DNA"/>
</dbReference>
<name>C9KNG9_9FIRM</name>
<dbReference type="PANTHER" id="PTHR30389">
    <property type="entry name" value="FUMARATE HYDRATASE-RELATED"/>
    <property type="match status" value="1"/>
</dbReference>
<evidence type="ECO:0000256" key="5">
    <source>
        <dbReference type="ARBA" id="ARBA00023014"/>
    </source>
</evidence>
<dbReference type="HOGENOM" id="CLU_041245_0_0_9"/>
<keyword evidence="2" id="KW-0004">4Fe-4S</keyword>
<feature type="domain" description="Fe-S hydro-lyase tartrate dehydratase alpha-type catalytic" evidence="7">
    <location>
        <begin position="15"/>
        <end position="282"/>
    </location>
</feature>
<organism evidence="8 9">
    <name type="scientific">Mitsuokella multacida DSM 20544</name>
    <dbReference type="NCBI Taxonomy" id="500635"/>
    <lineage>
        <taxon>Bacteria</taxon>
        <taxon>Bacillati</taxon>
        <taxon>Bacillota</taxon>
        <taxon>Negativicutes</taxon>
        <taxon>Selenomonadales</taxon>
        <taxon>Selenomonadaceae</taxon>
        <taxon>Mitsuokella</taxon>
    </lineage>
</organism>
<evidence type="ECO:0000313" key="9">
    <source>
        <dbReference type="Proteomes" id="UP000003671"/>
    </source>
</evidence>
<accession>C9KNG9</accession>
<keyword evidence="4" id="KW-0408">Iron</keyword>
<sequence length="285" mass="30650">MGGITLRELDAKQITETVAQLCKEAAYYLPKDVYEGLKKGRETEKSPVGQAVLDQIIKNAEIARDEDRPYCQDTGMTIVFLEVGQDLHIVGGDLEEAVNDGIAKGYTEGYLRKSVVAEPIFNRVNTKNNTPGVIYTKIVPGDKLKITVEPKGFGSENKGGIKMLVPADGLEGVKKAVMEIILHASMNPCPPMVVGIGIGGTMDRAAVMSKIALTRSINSHNPMPEYAKLEDDLLELINETGIGPQLGGTTSCLGVNIEWGPTHIAGLPVAVTICCHACRHATRVL</sequence>
<protein>
    <submittedName>
        <fullName evidence="8">Hydrolyase, tartrate alpha subunit/fumarate domain protein, Fe-S type</fullName>
    </submittedName>
</protein>
<dbReference type="PATRIC" id="fig|500635.8.peg.1371"/>